<dbReference type="InterPro" id="IPR029016">
    <property type="entry name" value="GAF-like_dom_sf"/>
</dbReference>
<keyword evidence="1" id="KW-0175">Coiled coil</keyword>
<feature type="coiled-coil region" evidence="1">
    <location>
        <begin position="55"/>
        <end position="82"/>
    </location>
</feature>
<dbReference type="Gene3D" id="3.30.450.40">
    <property type="match status" value="2"/>
</dbReference>
<dbReference type="SUPFAM" id="SSF55781">
    <property type="entry name" value="GAF domain-like"/>
    <property type="match status" value="2"/>
</dbReference>
<evidence type="ECO:0000259" key="2">
    <source>
        <dbReference type="SMART" id="SM00065"/>
    </source>
</evidence>
<accession>A0A1R2CKW5</accession>
<evidence type="ECO:0000313" key="3">
    <source>
        <dbReference type="EMBL" id="OMJ89631.1"/>
    </source>
</evidence>
<sequence>MSDSYYSLHLSPVPRLARNIRYEAKKTVRKYKKTKSPTHKVSDFQDKLFEKESIIHSLKLTLKKHERKILNLEKNNAQLKQIIGILSKHITEELNDVLPPLPNLPDDNIFRLSPIIPKNKKKLKAKSLSVDLSSVMNTISQSSKLNPQTLSTKSFIFDASLQNNLYQDFKEAEFLKNILDAQLSREEMQKVVRFLLGKTSQDMFLHKARTILFESLSFFLSLRNVAFLNSPEIFLPRTLEMLVDILEVEKITVLAYDDNTLYSIAVTSDMPEAITVEKNFGHFAYVDEPLIISVAHEDSRFDKNYDQICNFVTRNLACVQIKINDKVLGILECANKKTEFMKEDIVLMMHVSKQLAYGQIGQESREKMSMVKRSLSLNKGSIESCKSALLSPVLYKLCESISELLNCERVSIFLYDSTSKYLTSIVSLGISGSISFPIDKGIAGLAYQTNTVINADSQHPSFFKDIDKNTNFTTREILAVPISTIGVLECLNKKNLAKFSKTDEKRLESLSQTIQAIFESAQNLSSVLYTADINEFCLQNISTKILHINNQSIIQKLNLSASKMLELKSEEIIGANITEALRLYPEILESYLDSVKSEENLSFKSLNTKDGFANIQYVKVSGLEDYPSYLIFIDFYD</sequence>
<feature type="domain" description="GAF" evidence="2">
    <location>
        <begin position="230"/>
        <end position="369"/>
    </location>
</feature>
<name>A0A1R2CKW5_9CILI</name>
<organism evidence="3 4">
    <name type="scientific">Stentor coeruleus</name>
    <dbReference type="NCBI Taxonomy" id="5963"/>
    <lineage>
        <taxon>Eukaryota</taxon>
        <taxon>Sar</taxon>
        <taxon>Alveolata</taxon>
        <taxon>Ciliophora</taxon>
        <taxon>Postciliodesmatophora</taxon>
        <taxon>Heterotrichea</taxon>
        <taxon>Heterotrichida</taxon>
        <taxon>Stentoridae</taxon>
        <taxon>Stentor</taxon>
    </lineage>
</organism>
<proteinExistence type="predicted"/>
<comment type="caution">
    <text evidence="3">The sequence shown here is derived from an EMBL/GenBank/DDBJ whole genome shotgun (WGS) entry which is preliminary data.</text>
</comment>
<dbReference type="EMBL" id="MPUH01000121">
    <property type="protein sequence ID" value="OMJ89631.1"/>
    <property type="molecule type" value="Genomic_DNA"/>
</dbReference>
<feature type="domain" description="GAF" evidence="2">
    <location>
        <begin position="389"/>
        <end position="528"/>
    </location>
</feature>
<dbReference type="InterPro" id="IPR003018">
    <property type="entry name" value="GAF"/>
</dbReference>
<reference evidence="3 4" key="1">
    <citation type="submission" date="2016-11" db="EMBL/GenBank/DDBJ databases">
        <title>The macronuclear genome of Stentor coeruleus: a giant cell with tiny introns.</title>
        <authorList>
            <person name="Slabodnick M."/>
            <person name="Ruby J.G."/>
            <person name="Reiff S.B."/>
            <person name="Swart E.C."/>
            <person name="Gosai S."/>
            <person name="Prabakaran S."/>
            <person name="Witkowska E."/>
            <person name="Larue G.E."/>
            <person name="Fisher S."/>
            <person name="Freeman R.M."/>
            <person name="Gunawardena J."/>
            <person name="Chu W."/>
            <person name="Stover N.A."/>
            <person name="Gregory B.D."/>
            <person name="Nowacki M."/>
            <person name="Derisi J."/>
            <person name="Roy S.W."/>
            <person name="Marshall W.F."/>
            <person name="Sood P."/>
        </authorList>
    </citation>
    <scope>NUCLEOTIDE SEQUENCE [LARGE SCALE GENOMIC DNA]</scope>
    <source>
        <strain evidence="3">WM001</strain>
    </source>
</reference>
<gene>
    <name evidence="3" type="ORF">SteCoe_8168</name>
</gene>
<dbReference type="SMART" id="SM00065">
    <property type="entry name" value="GAF"/>
    <property type="match status" value="2"/>
</dbReference>
<dbReference type="OrthoDB" id="313496at2759"/>
<dbReference type="Pfam" id="PF01590">
    <property type="entry name" value="GAF"/>
    <property type="match status" value="2"/>
</dbReference>
<dbReference type="AlphaFoldDB" id="A0A1R2CKW5"/>
<dbReference type="Proteomes" id="UP000187209">
    <property type="component" value="Unassembled WGS sequence"/>
</dbReference>
<evidence type="ECO:0000256" key="1">
    <source>
        <dbReference type="SAM" id="Coils"/>
    </source>
</evidence>
<protein>
    <recommendedName>
        <fullName evidence="2">GAF domain-containing protein</fullName>
    </recommendedName>
</protein>
<keyword evidence="4" id="KW-1185">Reference proteome</keyword>
<evidence type="ECO:0000313" key="4">
    <source>
        <dbReference type="Proteomes" id="UP000187209"/>
    </source>
</evidence>